<protein>
    <submittedName>
        <fullName evidence="2">Ribosomal protein S18 acetylase RimI-like enzyme</fullName>
    </submittedName>
</protein>
<dbReference type="Proteomes" id="UP000518605">
    <property type="component" value="Unassembled WGS sequence"/>
</dbReference>
<dbReference type="Pfam" id="PF00583">
    <property type="entry name" value="Acetyltransf_1"/>
    <property type="match status" value="1"/>
</dbReference>
<dbReference type="PANTHER" id="PTHR43072">
    <property type="entry name" value="N-ACETYLTRANSFERASE"/>
    <property type="match status" value="1"/>
</dbReference>
<sequence length="150" mass="17358">MDIEISRATIKDVEQLATLFNEYRIFYKQLSDVLRAQQFLADRIQLEQSIIFKAIKPESSKMIAFTQLYPIFSSVSMKKAFILNDLYVIESDRGQGVAELLLDRAKTYALENGAKGLELSTACDNAIAQRLYERNGYEKDETYFHYYLTL</sequence>
<comment type="caution">
    <text evidence="2">The sequence shown here is derived from an EMBL/GenBank/DDBJ whole genome shotgun (WGS) entry which is preliminary data.</text>
</comment>
<reference evidence="2 3" key="1">
    <citation type="submission" date="2020-08" db="EMBL/GenBank/DDBJ databases">
        <title>Genomic Encyclopedia of Type Strains, Phase III (KMG-III): the genomes of soil and plant-associated and newly described type strains.</title>
        <authorList>
            <person name="Whitman W."/>
        </authorList>
    </citation>
    <scope>NUCLEOTIDE SEQUENCE [LARGE SCALE GENOMIC DNA]</scope>
    <source>
        <strain evidence="2 3">CECT 8234</strain>
    </source>
</reference>
<evidence type="ECO:0000313" key="3">
    <source>
        <dbReference type="Proteomes" id="UP000518605"/>
    </source>
</evidence>
<dbReference type="InterPro" id="IPR016181">
    <property type="entry name" value="Acyl_CoA_acyltransferase"/>
</dbReference>
<keyword evidence="2" id="KW-0689">Ribosomal protein</keyword>
<dbReference type="PROSITE" id="PS51186">
    <property type="entry name" value="GNAT"/>
    <property type="match status" value="1"/>
</dbReference>
<dbReference type="SUPFAM" id="SSF55729">
    <property type="entry name" value="Acyl-CoA N-acyltransferases (Nat)"/>
    <property type="match status" value="1"/>
</dbReference>
<dbReference type="PANTHER" id="PTHR43072:SF58">
    <property type="entry name" value="N-ACETYLTRANSFERASE DOMAIN-CONTAINING PROTEIN"/>
    <property type="match status" value="1"/>
</dbReference>
<feature type="domain" description="N-acetyltransferase" evidence="1">
    <location>
        <begin position="3"/>
        <end position="150"/>
    </location>
</feature>
<evidence type="ECO:0000313" key="2">
    <source>
        <dbReference type="EMBL" id="MBB3151520.1"/>
    </source>
</evidence>
<dbReference type="EMBL" id="JACHXW010000004">
    <property type="protein sequence ID" value="MBB3151520.1"/>
    <property type="molecule type" value="Genomic_DNA"/>
</dbReference>
<proteinExistence type="predicted"/>
<dbReference type="AlphaFoldDB" id="A0A7W5C5H3"/>
<dbReference type="Gene3D" id="3.40.630.30">
    <property type="match status" value="1"/>
</dbReference>
<gene>
    <name evidence="2" type="ORF">FHS16_001566</name>
</gene>
<accession>A0A7W5C5H3</accession>
<dbReference type="InterPro" id="IPR000182">
    <property type="entry name" value="GNAT_dom"/>
</dbReference>
<dbReference type="GO" id="GO:0005840">
    <property type="term" value="C:ribosome"/>
    <property type="evidence" value="ECO:0007669"/>
    <property type="project" value="UniProtKB-KW"/>
</dbReference>
<keyword evidence="3" id="KW-1185">Reference proteome</keyword>
<dbReference type="CDD" id="cd04301">
    <property type="entry name" value="NAT_SF"/>
    <property type="match status" value="1"/>
</dbReference>
<organism evidence="2 3">
    <name type="scientific">Paenibacillus endophyticus</name>
    <dbReference type="NCBI Taxonomy" id="1294268"/>
    <lineage>
        <taxon>Bacteria</taxon>
        <taxon>Bacillati</taxon>
        <taxon>Bacillota</taxon>
        <taxon>Bacilli</taxon>
        <taxon>Bacillales</taxon>
        <taxon>Paenibacillaceae</taxon>
        <taxon>Paenibacillus</taxon>
    </lineage>
</organism>
<name>A0A7W5C5H3_9BACL</name>
<evidence type="ECO:0000259" key="1">
    <source>
        <dbReference type="PROSITE" id="PS51186"/>
    </source>
</evidence>
<keyword evidence="2" id="KW-0687">Ribonucleoprotein</keyword>
<dbReference type="GO" id="GO:0016747">
    <property type="term" value="F:acyltransferase activity, transferring groups other than amino-acyl groups"/>
    <property type="evidence" value="ECO:0007669"/>
    <property type="project" value="InterPro"/>
</dbReference>